<evidence type="ECO:0000313" key="2">
    <source>
        <dbReference type="Proteomes" id="UP000824533"/>
    </source>
</evidence>
<protein>
    <submittedName>
        <fullName evidence="1">Uncharacterized protein</fullName>
    </submittedName>
</protein>
<keyword evidence="2" id="KW-1185">Reference proteome</keyword>
<dbReference type="Proteomes" id="UP000824533">
    <property type="component" value="Linkage Group LG14"/>
</dbReference>
<proteinExistence type="predicted"/>
<comment type="caution">
    <text evidence="1">The sequence shown here is derived from an EMBL/GenBank/DDBJ whole genome shotgun (WGS) entry which is preliminary data.</text>
</comment>
<dbReference type="EMBL" id="CM034400">
    <property type="protein sequence ID" value="KAJ0176276.1"/>
    <property type="molecule type" value="Genomic_DNA"/>
</dbReference>
<gene>
    <name evidence="1" type="ORF">K1T71_008450</name>
</gene>
<sequence>MAIELPRFEKCCFCVPLRLACLLIGYISIIAACLTIAASIFYVYRIANFVKESKEHPNPQHLPEEVAQISLVLYTVFGYYILVFLYSFIINLLLVVGIHANKVNLLKIYFRATLVLFALSIVLVVVTSVFMGFIATVPILKWCFILLVCLVVVRSTYLDMEERNKPKSFEMQNLYISQQAPLNL</sequence>
<accession>A0ACC1CXF8</accession>
<evidence type="ECO:0000313" key="1">
    <source>
        <dbReference type="EMBL" id="KAJ0176276.1"/>
    </source>
</evidence>
<name>A0ACC1CXF8_9NEOP</name>
<reference evidence="1 2" key="1">
    <citation type="journal article" date="2021" name="Front. Genet.">
        <title>Chromosome-Level Genome Assembly Reveals Significant Gene Expansion in the Toll and IMD Signaling Pathways of Dendrolimus kikuchii.</title>
        <authorList>
            <person name="Zhou J."/>
            <person name="Wu P."/>
            <person name="Xiong Z."/>
            <person name="Liu N."/>
            <person name="Zhao N."/>
            <person name="Ji M."/>
            <person name="Qiu Y."/>
            <person name="Yang B."/>
        </authorList>
    </citation>
    <scope>NUCLEOTIDE SEQUENCE [LARGE SCALE GENOMIC DNA]</scope>
    <source>
        <strain evidence="1">Ann1</strain>
    </source>
</reference>
<organism evidence="1 2">
    <name type="scientific">Dendrolimus kikuchii</name>
    <dbReference type="NCBI Taxonomy" id="765133"/>
    <lineage>
        <taxon>Eukaryota</taxon>
        <taxon>Metazoa</taxon>
        <taxon>Ecdysozoa</taxon>
        <taxon>Arthropoda</taxon>
        <taxon>Hexapoda</taxon>
        <taxon>Insecta</taxon>
        <taxon>Pterygota</taxon>
        <taxon>Neoptera</taxon>
        <taxon>Endopterygota</taxon>
        <taxon>Lepidoptera</taxon>
        <taxon>Glossata</taxon>
        <taxon>Ditrysia</taxon>
        <taxon>Bombycoidea</taxon>
        <taxon>Lasiocampidae</taxon>
        <taxon>Dendrolimus</taxon>
    </lineage>
</organism>